<comment type="caution">
    <text evidence="1">The sequence shown here is derived from an EMBL/GenBank/DDBJ whole genome shotgun (WGS) entry which is preliminary data.</text>
</comment>
<dbReference type="Proteomes" id="UP001589836">
    <property type="component" value="Unassembled WGS sequence"/>
</dbReference>
<evidence type="ECO:0000313" key="2">
    <source>
        <dbReference type="Proteomes" id="UP001589836"/>
    </source>
</evidence>
<name>A0ABV6LND6_9BACI</name>
<sequence length="47" mass="5406">MGWMASNEIKEPRRAKRIDVDLSQGEDRRPLVAGIWSWIKQSGRAPL</sequence>
<keyword evidence="2" id="KW-1185">Reference proteome</keyword>
<protein>
    <submittedName>
        <fullName evidence="1">Uncharacterized protein</fullName>
    </submittedName>
</protein>
<proteinExistence type="predicted"/>
<dbReference type="EMBL" id="JBHLTP010000008">
    <property type="protein sequence ID" value="MFC0523932.1"/>
    <property type="molecule type" value="Genomic_DNA"/>
</dbReference>
<gene>
    <name evidence="1" type="ORF">ACFFGV_10215</name>
</gene>
<reference evidence="1 2" key="1">
    <citation type="submission" date="2024-09" db="EMBL/GenBank/DDBJ databases">
        <authorList>
            <person name="Sun Q."/>
            <person name="Mori K."/>
        </authorList>
    </citation>
    <scope>NUCLEOTIDE SEQUENCE [LARGE SCALE GENOMIC DNA]</scope>
    <source>
        <strain evidence="1 2">NCAIM B.02529</strain>
    </source>
</reference>
<accession>A0ABV6LND6</accession>
<evidence type="ECO:0000313" key="1">
    <source>
        <dbReference type="EMBL" id="MFC0523932.1"/>
    </source>
</evidence>
<organism evidence="1 2">
    <name type="scientific">Pontibacillus salicampi</name>
    <dbReference type="NCBI Taxonomy" id="1449801"/>
    <lineage>
        <taxon>Bacteria</taxon>
        <taxon>Bacillati</taxon>
        <taxon>Bacillota</taxon>
        <taxon>Bacilli</taxon>
        <taxon>Bacillales</taxon>
        <taxon>Bacillaceae</taxon>
        <taxon>Pontibacillus</taxon>
    </lineage>
</organism>